<keyword evidence="4" id="KW-1185">Reference proteome</keyword>
<dbReference type="InterPro" id="IPR009003">
    <property type="entry name" value="Peptidase_S1_PA"/>
</dbReference>
<dbReference type="InterPro" id="IPR013766">
    <property type="entry name" value="Thioredoxin_domain"/>
</dbReference>
<dbReference type="PROSITE" id="PS51352">
    <property type="entry name" value="THIOREDOXIN_2"/>
    <property type="match status" value="1"/>
</dbReference>
<dbReference type="STRING" id="575540.Isop_0702"/>
<protein>
    <submittedName>
        <fullName evidence="3">Thioredoxin domain-containing protein</fullName>
    </submittedName>
</protein>
<dbReference type="SUPFAM" id="SSF50494">
    <property type="entry name" value="Trypsin-like serine proteases"/>
    <property type="match status" value="1"/>
</dbReference>
<reference key="1">
    <citation type="submission" date="2010-11" db="EMBL/GenBank/DDBJ databases">
        <title>The complete sequence of chromosome of Isophaera pallida ATCC 43644.</title>
        <authorList>
            <consortium name="US DOE Joint Genome Institute (JGI-PGF)"/>
            <person name="Lucas S."/>
            <person name="Copeland A."/>
            <person name="Lapidus A."/>
            <person name="Bruce D."/>
            <person name="Goodwin L."/>
            <person name="Pitluck S."/>
            <person name="Kyrpides N."/>
            <person name="Mavromatis K."/>
            <person name="Pagani I."/>
            <person name="Ivanova N."/>
            <person name="Saunders E."/>
            <person name="Brettin T."/>
            <person name="Detter J.C."/>
            <person name="Han C."/>
            <person name="Tapia R."/>
            <person name="Land M."/>
            <person name="Hauser L."/>
            <person name="Markowitz V."/>
            <person name="Cheng J.-F."/>
            <person name="Hugenholtz P."/>
            <person name="Woyke T."/>
            <person name="Wu D."/>
            <person name="Eisen J.A."/>
        </authorList>
    </citation>
    <scope>NUCLEOTIDE SEQUENCE</scope>
    <source>
        <strain>ATCC 43644</strain>
    </source>
</reference>
<feature type="region of interest" description="Disordered" evidence="1">
    <location>
        <begin position="140"/>
        <end position="194"/>
    </location>
</feature>
<feature type="compositionally biased region" description="Basic and acidic residues" evidence="1">
    <location>
        <begin position="441"/>
        <end position="455"/>
    </location>
</feature>
<dbReference type="Proteomes" id="UP000008631">
    <property type="component" value="Chromosome"/>
</dbReference>
<dbReference type="Gene3D" id="2.40.10.120">
    <property type="match status" value="1"/>
</dbReference>
<feature type="compositionally biased region" description="Pro residues" evidence="1">
    <location>
        <begin position="594"/>
        <end position="603"/>
    </location>
</feature>
<dbReference type="eggNOG" id="COG0265">
    <property type="taxonomic scope" value="Bacteria"/>
</dbReference>
<feature type="compositionally biased region" description="Basic and acidic residues" evidence="1">
    <location>
        <begin position="496"/>
        <end position="509"/>
    </location>
</feature>
<evidence type="ECO:0000313" key="4">
    <source>
        <dbReference type="Proteomes" id="UP000008631"/>
    </source>
</evidence>
<sequence>MSLTTAFALALGLILADPGQTVANLAADSEQSLDRSRSASSLDAPILLNFHSARCGPCLQVRPEIQRLVNNRYPVRSIEIGEHPEWARRFGVESVPTFIVVTPEGRELGRTSGYQPAERLAAFYRAARKEWSERQALIERRGSDDELEHAPATPRNQSDRPRVVPISNETAIVQTGPDPASESSSGNAASSFRNPKPWQTVVRIQVHIPAGPGTPAAVGNGSGTIIHSDDDEAIILTCAHIFELEGGRRQRFVKPSQFPYPITVDLFDGVLHGLNPAQVHKTQTLPGEVIDYEPTKDVGLVRIRPKRRLPASRVVPKTWVPTVNQEMITVGCSEGNDATAWSTSIRSTKSPRFPDNPLYEGLICQHAPRQGRSGGGLFTLDGFVAGVCDFAEYQGNVGFYATPRSIHMILDRNNLSHLYKTLEFDAPLQLAGNTPGSRDVPQSEHRRARANRPDTFEVSIPSPELLGIAAPRLEQERDPFVPDRRPLRIAANDRTRERLDERPERESEWRVIGPEDSPERLNRAGTYATDMTLDSSAVAPPLPSAPRPPRRWEVDDSIFDSPAIPESRREERRSSRKASRIELPPSIEDDWKPAPVPWPGGSR</sequence>
<reference evidence="3 4" key="2">
    <citation type="journal article" date="2011" name="Stand. Genomic Sci.">
        <title>Complete genome sequence of Isosphaera pallida type strain (IS1B).</title>
        <authorList>
            <consortium name="US DOE Joint Genome Institute (JGI-PGF)"/>
            <person name="Goker M."/>
            <person name="Cleland D."/>
            <person name="Saunders E."/>
            <person name="Lapidus A."/>
            <person name="Nolan M."/>
            <person name="Lucas S."/>
            <person name="Hammon N."/>
            <person name="Deshpande S."/>
            <person name="Cheng J.F."/>
            <person name="Tapia R."/>
            <person name="Han C."/>
            <person name="Goodwin L."/>
            <person name="Pitluck S."/>
            <person name="Liolios K."/>
            <person name="Pagani I."/>
            <person name="Ivanova N."/>
            <person name="Mavromatis K."/>
            <person name="Pati A."/>
            <person name="Chen A."/>
            <person name="Palaniappan K."/>
            <person name="Land M."/>
            <person name="Hauser L."/>
            <person name="Chang Y.J."/>
            <person name="Jeffries C.D."/>
            <person name="Detter J.C."/>
            <person name="Beck B."/>
            <person name="Woyke T."/>
            <person name="Bristow J."/>
            <person name="Eisen J.A."/>
            <person name="Markowitz V."/>
            <person name="Hugenholtz P."/>
            <person name="Kyrpides N.C."/>
            <person name="Klenk H.P."/>
        </authorList>
    </citation>
    <scope>NUCLEOTIDE SEQUENCE [LARGE SCALE GENOMIC DNA]</scope>
    <source>
        <strain evidence="4">ATCC 43644 / DSM 9630 / IS1B</strain>
    </source>
</reference>
<feature type="domain" description="Thioredoxin" evidence="2">
    <location>
        <begin position="16"/>
        <end position="129"/>
    </location>
</feature>
<dbReference type="HOGENOM" id="CLU_452546_0_0_0"/>
<dbReference type="CDD" id="cd02947">
    <property type="entry name" value="TRX_family"/>
    <property type="match status" value="1"/>
</dbReference>
<dbReference type="KEGG" id="ipa:Isop_0702"/>
<dbReference type="Pfam" id="PF00085">
    <property type="entry name" value="Thioredoxin"/>
    <property type="match status" value="1"/>
</dbReference>
<dbReference type="SUPFAM" id="SSF52833">
    <property type="entry name" value="Thioredoxin-like"/>
    <property type="match status" value="1"/>
</dbReference>
<organism evidence="3 4">
    <name type="scientific">Isosphaera pallida (strain ATCC 43644 / DSM 9630 / IS1B)</name>
    <dbReference type="NCBI Taxonomy" id="575540"/>
    <lineage>
        <taxon>Bacteria</taxon>
        <taxon>Pseudomonadati</taxon>
        <taxon>Planctomycetota</taxon>
        <taxon>Planctomycetia</taxon>
        <taxon>Isosphaerales</taxon>
        <taxon>Isosphaeraceae</taxon>
        <taxon>Isosphaera</taxon>
    </lineage>
</organism>
<dbReference type="eggNOG" id="COG0526">
    <property type="taxonomic scope" value="Bacteria"/>
</dbReference>
<dbReference type="OrthoDB" id="8560253at2"/>
<dbReference type="RefSeq" id="WP_013563582.1">
    <property type="nucleotide sequence ID" value="NC_014962.1"/>
</dbReference>
<evidence type="ECO:0000313" key="3">
    <source>
        <dbReference type="EMBL" id="ADV61293.1"/>
    </source>
</evidence>
<proteinExistence type="predicted"/>
<dbReference type="AlphaFoldDB" id="E8R187"/>
<accession>E8R187</accession>
<name>E8R187_ISOPI</name>
<dbReference type="InterPro" id="IPR036249">
    <property type="entry name" value="Thioredoxin-like_sf"/>
</dbReference>
<feature type="compositionally biased region" description="Low complexity" evidence="1">
    <location>
        <begin position="180"/>
        <end position="191"/>
    </location>
</feature>
<dbReference type="Gene3D" id="3.40.30.10">
    <property type="entry name" value="Glutaredoxin"/>
    <property type="match status" value="1"/>
</dbReference>
<feature type="region of interest" description="Disordered" evidence="1">
    <location>
        <begin position="496"/>
        <end position="603"/>
    </location>
</feature>
<evidence type="ECO:0000256" key="1">
    <source>
        <dbReference type="SAM" id="MobiDB-lite"/>
    </source>
</evidence>
<dbReference type="Pfam" id="PF13365">
    <property type="entry name" value="Trypsin_2"/>
    <property type="match status" value="1"/>
</dbReference>
<evidence type="ECO:0000259" key="2">
    <source>
        <dbReference type="PROSITE" id="PS51352"/>
    </source>
</evidence>
<dbReference type="InParanoid" id="E8R187"/>
<dbReference type="EMBL" id="CP002353">
    <property type="protein sequence ID" value="ADV61293.1"/>
    <property type="molecule type" value="Genomic_DNA"/>
</dbReference>
<feature type="region of interest" description="Disordered" evidence="1">
    <location>
        <begin position="430"/>
        <end position="458"/>
    </location>
</feature>
<gene>
    <name evidence="3" type="ordered locus">Isop_0702</name>
</gene>